<dbReference type="SUPFAM" id="SSF57903">
    <property type="entry name" value="FYVE/PHD zinc finger"/>
    <property type="match status" value="1"/>
</dbReference>
<evidence type="ECO:0000256" key="3">
    <source>
        <dbReference type="ARBA" id="ARBA00022833"/>
    </source>
</evidence>
<gene>
    <name evidence="6" type="primary">LOC116413319</name>
</gene>
<keyword evidence="1" id="KW-0479">Metal-binding</keyword>
<dbReference type="Pfam" id="PF25298">
    <property type="entry name" value="Baculo_FP_2nd"/>
    <property type="match status" value="1"/>
</dbReference>
<dbReference type="InterPro" id="IPR057251">
    <property type="entry name" value="FP_C"/>
</dbReference>
<keyword evidence="5" id="KW-1185">Reference proteome</keyword>
<dbReference type="InParanoid" id="A0A6J3C1S6"/>
<dbReference type="GO" id="GO:0008270">
    <property type="term" value="F:zinc ion binding"/>
    <property type="evidence" value="ECO:0007669"/>
    <property type="project" value="UniProtKB-KW"/>
</dbReference>
<dbReference type="InterPro" id="IPR004244">
    <property type="entry name" value="Transposase_22"/>
</dbReference>
<dbReference type="InterPro" id="IPR011011">
    <property type="entry name" value="Znf_FYVE_PHD"/>
</dbReference>
<dbReference type="KEGG" id="gmw:116413319"/>
<dbReference type="InterPro" id="IPR001965">
    <property type="entry name" value="Znf_PHD"/>
</dbReference>
<evidence type="ECO:0000256" key="1">
    <source>
        <dbReference type="ARBA" id="ARBA00022723"/>
    </source>
</evidence>
<dbReference type="CDD" id="cd15489">
    <property type="entry name" value="PHD_SF"/>
    <property type="match status" value="1"/>
</dbReference>
<dbReference type="GeneID" id="116413319"/>
<dbReference type="PROSITE" id="PS01359">
    <property type="entry name" value="ZF_PHD_1"/>
    <property type="match status" value="1"/>
</dbReference>
<keyword evidence="2" id="KW-0863">Zinc-finger</keyword>
<accession>A0A6J3C1S6</accession>
<sequence length="343" mass="38721">MAKCGGCGKFLSSLTSDSVVCCRCKSCYHRDCVRLNRNSKIIQDWTCPSCNSKLPRQDNTDTPVKGLEASVVEPPASTETTPKKNIVDAALLEMIRLEVQSAISSQIPVSVSSSFEKEFADLKKDISLIRELKESVEFMSKEFELIKSEFHNNREKIKTLTEDNNILKSNVSDLSVRLALLEQYTRQQNIEITGIPENKSENLVKTVLQLGTVISSGITDKDVISVSRIRKVNNSSNRPRSVVVKLSDIRVRDEILAKVVKYNKTHADNKLNSHHLGYSGAKSSVYISEHLSPLNKAIHAETRRIAREKGYKYVWVRDGRILIRKNDECPAKQIKNMEMVRLL</sequence>
<dbReference type="Proteomes" id="UP001652740">
    <property type="component" value="Unplaced"/>
</dbReference>
<organism evidence="5 6">
    <name type="scientific">Galleria mellonella</name>
    <name type="common">Greater wax moth</name>
    <dbReference type="NCBI Taxonomy" id="7137"/>
    <lineage>
        <taxon>Eukaryota</taxon>
        <taxon>Metazoa</taxon>
        <taxon>Ecdysozoa</taxon>
        <taxon>Arthropoda</taxon>
        <taxon>Hexapoda</taxon>
        <taxon>Insecta</taxon>
        <taxon>Pterygota</taxon>
        <taxon>Neoptera</taxon>
        <taxon>Endopterygota</taxon>
        <taxon>Lepidoptera</taxon>
        <taxon>Glossata</taxon>
        <taxon>Ditrysia</taxon>
        <taxon>Pyraloidea</taxon>
        <taxon>Pyralidae</taxon>
        <taxon>Galleriinae</taxon>
        <taxon>Galleria</taxon>
    </lineage>
</organism>
<keyword evidence="3" id="KW-0862">Zinc</keyword>
<dbReference type="RefSeq" id="XP_031767613.2">
    <property type="nucleotide sequence ID" value="XM_031911753.2"/>
</dbReference>
<dbReference type="InterPro" id="IPR019786">
    <property type="entry name" value="Zinc_finger_PHD-type_CS"/>
</dbReference>
<dbReference type="Gene3D" id="3.30.40.10">
    <property type="entry name" value="Zinc/RING finger domain, C3HC4 (zinc finger)"/>
    <property type="match status" value="1"/>
</dbReference>
<dbReference type="PANTHER" id="PTHR11505">
    <property type="entry name" value="L1 TRANSPOSABLE ELEMENT-RELATED"/>
    <property type="match status" value="1"/>
</dbReference>
<evidence type="ECO:0000313" key="5">
    <source>
        <dbReference type="Proteomes" id="UP001652740"/>
    </source>
</evidence>
<proteinExistence type="predicted"/>
<dbReference type="Gene3D" id="3.30.70.1820">
    <property type="entry name" value="L1 transposable element, RRM domain"/>
    <property type="match status" value="1"/>
</dbReference>
<reference evidence="6" key="1">
    <citation type="submission" date="2025-08" db="UniProtKB">
        <authorList>
            <consortium name="RefSeq"/>
        </authorList>
    </citation>
    <scope>IDENTIFICATION</scope>
    <source>
        <tissue evidence="6">Whole larvae</tissue>
    </source>
</reference>
<name>A0A6J3C1S6_GALME</name>
<evidence type="ECO:0000259" key="4">
    <source>
        <dbReference type="SMART" id="SM00249"/>
    </source>
</evidence>
<dbReference type="AlphaFoldDB" id="A0A6J3C1S6"/>
<dbReference type="InterPro" id="IPR013083">
    <property type="entry name" value="Znf_RING/FYVE/PHD"/>
</dbReference>
<protein>
    <submittedName>
        <fullName evidence="6">Uncharacterized protein LOC116413319</fullName>
    </submittedName>
</protein>
<dbReference type="SMART" id="SM00249">
    <property type="entry name" value="PHD"/>
    <property type="match status" value="1"/>
</dbReference>
<evidence type="ECO:0000313" key="6">
    <source>
        <dbReference type="RefSeq" id="XP_031767613.2"/>
    </source>
</evidence>
<feature type="domain" description="Zinc finger PHD-type" evidence="4">
    <location>
        <begin position="3"/>
        <end position="51"/>
    </location>
</feature>
<evidence type="ECO:0000256" key="2">
    <source>
        <dbReference type="ARBA" id="ARBA00022771"/>
    </source>
</evidence>